<dbReference type="Proteomes" id="UP000054032">
    <property type="component" value="Unassembled WGS sequence"/>
</dbReference>
<protein>
    <submittedName>
        <fullName evidence="2">Uncharacterized protein</fullName>
    </submittedName>
</protein>
<keyword evidence="3" id="KW-1185">Reference proteome</keyword>
<dbReference type="GeneID" id="19120279"/>
<dbReference type="KEGG" id="bor:COCMIDRAFT_2257"/>
<dbReference type="STRING" id="930090.W6ZNC3"/>
<dbReference type="AlphaFoldDB" id="W6ZNC3"/>
<gene>
    <name evidence="2" type="ORF">COCMIDRAFT_2257</name>
</gene>
<accession>W6ZNC3</accession>
<feature type="region of interest" description="Disordered" evidence="1">
    <location>
        <begin position="1"/>
        <end position="39"/>
    </location>
</feature>
<feature type="compositionally biased region" description="Basic and acidic residues" evidence="1">
    <location>
        <begin position="369"/>
        <end position="382"/>
    </location>
</feature>
<evidence type="ECO:0000313" key="3">
    <source>
        <dbReference type="Proteomes" id="UP000054032"/>
    </source>
</evidence>
<proteinExistence type="predicted"/>
<evidence type="ECO:0000256" key="1">
    <source>
        <dbReference type="SAM" id="MobiDB-lite"/>
    </source>
</evidence>
<dbReference type="EMBL" id="KI963936">
    <property type="protein sequence ID" value="EUC49004.1"/>
    <property type="molecule type" value="Genomic_DNA"/>
</dbReference>
<organism evidence="2 3">
    <name type="scientific">Bipolaris oryzae ATCC 44560</name>
    <dbReference type="NCBI Taxonomy" id="930090"/>
    <lineage>
        <taxon>Eukaryota</taxon>
        <taxon>Fungi</taxon>
        <taxon>Dikarya</taxon>
        <taxon>Ascomycota</taxon>
        <taxon>Pezizomycotina</taxon>
        <taxon>Dothideomycetes</taxon>
        <taxon>Pleosporomycetidae</taxon>
        <taxon>Pleosporales</taxon>
        <taxon>Pleosporineae</taxon>
        <taxon>Pleosporaceae</taxon>
        <taxon>Bipolaris</taxon>
    </lineage>
</organism>
<sequence>MPSTRTTRTTKRAVSEAFASDDQNTASVKRPRPSEAPEMEVEVDHVLEPDFFPFAEENESPIGLESLDEEVSPFYTRVIPKPFINALDEWAGKPATVSKLASRTKATRKEQFRGNILTIINALVKLACDTRIQWFSNSNPDEFKLFTLGFGTLFARADPNWLVDSVMSGIPDFLGCQTSNYPSSRYMSTASSTVPRSKRTGEHMSVRLRANLVLYSVVPSRKDPTFNRDNWYFADPSRPSSSNVKCKNCVMYEQKYGKERPAEFETKRPSLTPKTKPTHEKPETCEFDGCNEPARDWTGKHMKWYCTRHRARANDGDDMNAVYKTIARPTKPKPAKCTSTIKGAPCPHKAEHWSNKQGDWLCKLHEGRSTRGHPMDAADRGPKTKVMAPPGPKPTTCQWDGCTRPIQGPFNGKTRKYLCKTHEGRAQKGYDMDAPMGPPRVLPPRGKKKKSEE</sequence>
<feature type="region of interest" description="Disordered" evidence="1">
    <location>
        <begin position="426"/>
        <end position="453"/>
    </location>
</feature>
<evidence type="ECO:0000313" key="2">
    <source>
        <dbReference type="EMBL" id="EUC49004.1"/>
    </source>
</evidence>
<dbReference type="RefSeq" id="XP_007684494.1">
    <property type="nucleotide sequence ID" value="XM_007686304.1"/>
</dbReference>
<dbReference type="HOGENOM" id="CLU_604079_0_0_1"/>
<name>W6ZNC3_COCMI</name>
<reference evidence="2 3" key="1">
    <citation type="journal article" date="2013" name="PLoS Genet.">
        <title>Comparative genome structure, secondary metabolite, and effector coding capacity across Cochliobolus pathogens.</title>
        <authorList>
            <person name="Condon B.J."/>
            <person name="Leng Y."/>
            <person name="Wu D."/>
            <person name="Bushley K.E."/>
            <person name="Ohm R.A."/>
            <person name="Otillar R."/>
            <person name="Martin J."/>
            <person name="Schackwitz W."/>
            <person name="Grimwood J."/>
            <person name="MohdZainudin N."/>
            <person name="Xue C."/>
            <person name="Wang R."/>
            <person name="Manning V.A."/>
            <person name="Dhillon B."/>
            <person name="Tu Z.J."/>
            <person name="Steffenson B.J."/>
            <person name="Salamov A."/>
            <person name="Sun H."/>
            <person name="Lowry S."/>
            <person name="LaButti K."/>
            <person name="Han J."/>
            <person name="Copeland A."/>
            <person name="Lindquist E."/>
            <person name="Barry K."/>
            <person name="Schmutz J."/>
            <person name="Baker S.E."/>
            <person name="Ciuffetti L.M."/>
            <person name="Grigoriev I.V."/>
            <person name="Zhong S."/>
            <person name="Turgeon B.G."/>
        </authorList>
    </citation>
    <scope>NUCLEOTIDE SEQUENCE [LARGE SCALE GENOMIC DNA]</scope>
    <source>
        <strain evidence="2 3">ATCC 44560</strain>
    </source>
</reference>
<feature type="region of interest" description="Disordered" evidence="1">
    <location>
        <begin position="369"/>
        <end position="400"/>
    </location>
</feature>
<feature type="region of interest" description="Disordered" evidence="1">
    <location>
        <begin position="260"/>
        <end position="283"/>
    </location>
</feature>